<dbReference type="Proteomes" id="UP000246303">
    <property type="component" value="Unassembled WGS sequence"/>
</dbReference>
<dbReference type="EMBL" id="QHLZ01000002">
    <property type="protein sequence ID" value="PXA66737.1"/>
    <property type="molecule type" value="Genomic_DNA"/>
</dbReference>
<gene>
    <name evidence="1" type="ORF">CVS29_03960</name>
</gene>
<comment type="caution">
    <text evidence="1">The sequence shown here is derived from an EMBL/GenBank/DDBJ whole genome shotgun (WGS) entry which is preliminary data.</text>
</comment>
<dbReference type="AlphaFoldDB" id="A0A2V3DTK2"/>
<dbReference type="OrthoDB" id="5123397at2"/>
<accession>A0A2V3DTK2</accession>
<proteinExistence type="predicted"/>
<sequence>MNSAQRRLNRTVLALLAVVVLGLAVTAALAGTAQTGTAQVSATQLWARIQENLAAAPIPGTNTSWWSVAVLALLVLLAVLLVWWIIAQGRGRSSYVARQASGAGDTTVDTAVAGQLIKDALANNTAALSCSVTSWRARGVVGGVALKISVQARRGASPADLTAEVEHLVRGLDALLGSQIPVLVHIRAGTRTKFGRAGRVL</sequence>
<name>A0A2V3DTK2_9MICC</name>
<organism evidence="1 2">
    <name type="scientific">Arthrobacter psychrochitiniphilus</name>
    <dbReference type="NCBI Taxonomy" id="291045"/>
    <lineage>
        <taxon>Bacteria</taxon>
        <taxon>Bacillati</taxon>
        <taxon>Actinomycetota</taxon>
        <taxon>Actinomycetes</taxon>
        <taxon>Micrococcales</taxon>
        <taxon>Micrococcaceae</taxon>
        <taxon>Arthrobacter</taxon>
    </lineage>
</organism>
<evidence type="ECO:0000313" key="1">
    <source>
        <dbReference type="EMBL" id="PXA66737.1"/>
    </source>
</evidence>
<dbReference type="RefSeq" id="WP_110105051.1">
    <property type="nucleotide sequence ID" value="NZ_JACBZZ010000001.1"/>
</dbReference>
<reference evidence="1 2" key="1">
    <citation type="submission" date="2018-05" db="EMBL/GenBank/DDBJ databases">
        <title>Genetic diversity of glacier-inhabiting Cryobacterium bacteria in China and description of Cryobacterium mengkeensis sp. nov. and Arthrobacter glacialis sp. nov.</title>
        <authorList>
            <person name="Liu Q."/>
            <person name="Xin Y.-H."/>
        </authorList>
    </citation>
    <scope>NUCLEOTIDE SEQUENCE [LARGE SCALE GENOMIC DNA]</scope>
    <source>
        <strain evidence="1 2">GP3</strain>
    </source>
</reference>
<keyword evidence="2" id="KW-1185">Reference proteome</keyword>
<protein>
    <recommendedName>
        <fullName evidence="3">Alkaline shock response membrane anchor protein AmaP</fullName>
    </recommendedName>
</protein>
<evidence type="ECO:0008006" key="3">
    <source>
        <dbReference type="Google" id="ProtNLM"/>
    </source>
</evidence>
<evidence type="ECO:0000313" key="2">
    <source>
        <dbReference type="Proteomes" id="UP000246303"/>
    </source>
</evidence>